<accession>A0AAV0BAR5</accession>
<feature type="signal peptide" evidence="1">
    <location>
        <begin position="1"/>
        <end position="23"/>
    </location>
</feature>
<evidence type="ECO:0008006" key="4">
    <source>
        <dbReference type="Google" id="ProtNLM"/>
    </source>
</evidence>
<evidence type="ECO:0000256" key="1">
    <source>
        <dbReference type="SAM" id="SignalP"/>
    </source>
</evidence>
<organism evidence="2 3">
    <name type="scientific">Phakopsora pachyrhizi</name>
    <name type="common">Asian soybean rust disease fungus</name>
    <dbReference type="NCBI Taxonomy" id="170000"/>
    <lineage>
        <taxon>Eukaryota</taxon>
        <taxon>Fungi</taxon>
        <taxon>Dikarya</taxon>
        <taxon>Basidiomycota</taxon>
        <taxon>Pucciniomycotina</taxon>
        <taxon>Pucciniomycetes</taxon>
        <taxon>Pucciniales</taxon>
        <taxon>Phakopsoraceae</taxon>
        <taxon>Phakopsora</taxon>
    </lineage>
</organism>
<comment type="caution">
    <text evidence="2">The sequence shown here is derived from an EMBL/GenBank/DDBJ whole genome shotgun (WGS) entry which is preliminary data.</text>
</comment>
<dbReference type="AlphaFoldDB" id="A0AAV0BAR5"/>
<name>A0AAV0BAR5_PHAPC</name>
<sequence>MKRSFTCCIILATLAGIIDVVNSTSDRLPRQLVERSTKEAAVVRRSEDEDYPPLTNVIDISNAGFGGVGCYEREDVRGNINPSDCGVIFKELKNRKDIASCGPGQQRFYDHNTCAVFFGFQIMLYKIIAYKHTH</sequence>
<feature type="chain" id="PRO_5043572282" description="Secreted protein" evidence="1">
    <location>
        <begin position="24"/>
        <end position="134"/>
    </location>
</feature>
<evidence type="ECO:0000313" key="3">
    <source>
        <dbReference type="Proteomes" id="UP001153365"/>
    </source>
</evidence>
<dbReference type="EMBL" id="CALTRL010005243">
    <property type="protein sequence ID" value="CAH7684185.1"/>
    <property type="molecule type" value="Genomic_DNA"/>
</dbReference>
<keyword evidence="1" id="KW-0732">Signal</keyword>
<dbReference type="Proteomes" id="UP001153365">
    <property type="component" value="Unassembled WGS sequence"/>
</dbReference>
<gene>
    <name evidence="2" type="ORF">PPACK8108_LOCUS18233</name>
</gene>
<evidence type="ECO:0000313" key="2">
    <source>
        <dbReference type="EMBL" id="CAH7684185.1"/>
    </source>
</evidence>
<reference evidence="2" key="1">
    <citation type="submission" date="2022-06" db="EMBL/GenBank/DDBJ databases">
        <authorList>
            <consortium name="SYNGENTA / RWTH Aachen University"/>
        </authorList>
    </citation>
    <scope>NUCLEOTIDE SEQUENCE</scope>
</reference>
<proteinExistence type="predicted"/>
<keyword evidence="3" id="KW-1185">Reference proteome</keyword>
<protein>
    <recommendedName>
        <fullName evidence="4">Secreted protein</fullName>
    </recommendedName>
</protein>